<gene>
    <name evidence="1" type="ORF">L0665_09700</name>
</gene>
<proteinExistence type="predicted"/>
<comment type="caution">
    <text evidence="1">The sequence shown here is derived from an EMBL/GenBank/DDBJ whole genome shotgun (WGS) entry which is preliminary data.</text>
</comment>
<evidence type="ECO:0000313" key="2">
    <source>
        <dbReference type="Proteomes" id="UP001143747"/>
    </source>
</evidence>
<accession>A0A9Q4KUG4</accession>
<keyword evidence="2" id="KW-1185">Reference proteome</keyword>
<organism evidence="1 2">
    <name type="scientific">Methanogenium marinum</name>
    <dbReference type="NCBI Taxonomy" id="348610"/>
    <lineage>
        <taxon>Archaea</taxon>
        <taxon>Methanobacteriati</taxon>
        <taxon>Methanobacteriota</taxon>
        <taxon>Stenosarchaea group</taxon>
        <taxon>Methanomicrobia</taxon>
        <taxon>Methanomicrobiales</taxon>
        <taxon>Methanomicrobiaceae</taxon>
        <taxon>Methanogenium</taxon>
    </lineage>
</organism>
<dbReference type="RefSeq" id="WP_274925491.1">
    <property type="nucleotide sequence ID" value="NZ_JAKELO010000002.1"/>
</dbReference>
<evidence type="ECO:0000313" key="1">
    <source>
        <dbReference type="EMBL" id="MDE4908879.1"/>
    </source>
</evidence>
<dbReference type="EMBL" id="JAKELO010000002">
    <property type="protein sequence ID" value="MDE4908879.1"/>
    <property type="molecule type" value="Genomic_DNA"/>
</dbReference>
<protein>
    <submittedName>
        <fullName evidence="1">Uncharacterized protein</fullName>
    </submittedName>
</protein>
<name>A0A9Q4KUG4_9EURY</name>
<reference evidence="1" key="1">
    <citation type="submission" date="2022-01" db="EMBL/GenBank/DDBJ databases">
        <title>Draft genome of Methanogenium marinum DSM 15558.</title>
        <authorList>
            <person name="Chen S.-C."/>
            <person name="You Y.-T."/>
        </authorList>
    </citation>
    <scope>NUCLEOTIDE SEQUENCE</scope>
    <source>
        <strain evidence="1">DSM 15558</strain>
    </source>
</reference>
<dbReference type="Proteomes" id="UP001143747">
    <property type="component" value="Unassembled WGS sequence"/>
</dbReference>
<sequence>MKTLPLNRTGPNDMVKVMCADEKELSVYSKCAFCSHCEGVIVGRREMPNPMKKVIQDSKLSAGGDEDLQNAQMMYNTLIRDGSALLCSDEKNEGFKSLYSY</sequence>
<dbReference type="AlphaFoldDB" id="A0A9Q4KUG4"/>